<comment type="subcellular location">
    <subcellularLocation>
        <location evidence="1">Cell outer membrane</location>
    </subcellularLocation>
</comment>
<reference evidence="6 7" key="1">
    <citation type="submission" date="2019-02" db="EMBL/GenBank/DDBJ databases">
        <title>Genomic Encyclopedia of Archaeal and Bacterial Type Strains, Phase II (KMG-II): from individual species to whole genera.</title>
        <authorList>
            <person name="Goeker M."/>
        </authorList>
    </citation>
    <scope>NUCLEOTIDE SEQUENCE [LARGE SCALE GENOMIC DNA]</scope>
    <source>
        <strain evidence="6 7">DSM 18101</strain>
    </source>
</reference>
<dbReference type="SUPFAM" id="SSF56935">
    <property type="entry name" value="Porins"/>
    <property type="match status" value="1"/>
</dbReference>
<keyword evidence="6" id="KW-0645">Protease</keyword>
<keyword evidence="2" id="KW-0472">Membrane</keyword>
<feature type="signal peptide" evidence="5">
    <location>
        <begin position="1"/>
        <end position="24"/>
    </location>
</feature>
<evidence type="ECO:0000256" key="5">
    <source>
        <dbReference type="SAM" id="SignalP"/>
    </source>
</evidence>
<protein>
    <submittedName>
        <fullName evidence="6">Carboxypeptidase family protein</fullName>
    </submittedName>
</protein>
<evidence type="ECO:0000256" key="4">
    <source>
        <dbReference type="SAM" id="MobiDB-lite"/>
    </source>
</evidence>
<evidence type="ECO:0000256" key="1">
    <source>
        <dbReference type="ARBA" id="ARBA00004442"/>
    </source>
</evidence>
<evidence type="ECO:0000256" key="2">
    <source>
        <dbReference type="ARBA" id="ARBA00023136"/>
    </source>
</evidence>
<dbReference type="RefSeq" id="WP_207231660.1">
    <property type="nucleotide sequence ID" value="NZ_SHKW01000001.1"/>
</dbReference>
<comment type="caution">
    <text evidence="6">The sequence shown here is derived from an EMBL/GenBank/DDBJ whole genome shotgun (WGS) entry which is preliminary data.</text>
</comment>
<evidence type="ECO:0000256" key="3">
    <source>
        <dbReference type="ARBA" id="ARBA00023237"/>
    </source>
</evidence>
<feature type="chain" id="PRO_5020633568" evidence="5">
    <location>
        <begin position="25"/>
        <end position="578"/>
    </location>
</feature>
<evidence type="ECO:0000313" key="6">
    <source>
        <dbReference type="EMBL" id="RZU39063.1"/>
    </source>
</evidence>
<sequence length="578" mass="61555">MQRNYVNVAMLTVIMLTASLRGWAAPPAAVSGVVRDAQGVVQMGALVQVTGVNSTLVGTAFTDLHGRYLIANILPGKYEVRASAALFVPAMHGNLQLAPGARAIVNLTMNAIFDAAAWLPAERRKADEPKDDWTWTLRSVANRPILRVFDDNGDVMMVSSSATEHARPADKARAGVSSGNGGFGNGGIHNVFQLDRSMPDGSDVEIRADLGAQTGPYLRAPSTSLQAGYQRRLGFSGAGRIVTSYQSHPEMVGTGGATGLEALQLASSQKTTLGDSVDLELGGTVYVLRSAGYAMASRPFLKITAHPTSQWSAGYRMATSRDLQSFNGLDTVELELPVGVMERGRMKTESGLHQELSLARKAGRGMVQVSYYKDNLKRVMLAGGGELGVADLAAAAAPDSTANGIVADTATESFRMLGAGYRSQGINLLMTEPITPGLWVAVEYSTGNAMAAPGDKQPMHLSTVSTELKSRAGQSATVALKGRLIHSGTQVRASYRWQPETLVTAVNSFAAFSDQAYLSFLIRQPIRCGKVLPSGLEATVDITNLLEQGYRPVLSQDGRTLFLAQTPRMIQAGLAFNF</sequence>
<dbReference type="InterPro" id="IPR010917">
    <property type="entry name" value="TonB_rcpt_CS"/>
</dbReference>
<dbReference type="GO" id="GO:0009279">
    <property type="term" value="C:cell outer membrane"/>
    <property type="evidence" value="ECO:0007669"/>
    <property type="project" value="UniProtKB-SubCell"/>
</dbReference>
<dbReference type="Proteomes" id="UP000292958">
    <property type="component" value="Unassembled WGS sequence"/>
</dbReference>
<dbReference type="InterPro" id="IPR036942">
    <property type="entry name" value="Beta-barrel_TonB_sf"/>
</dbReference>
<dbReference type="PROSITE" id="PS01156">
    <property type="entry name" value="TONB_DEPENDENT_REC_2"/>
    <property type="match status" value="1"/>
</dbReference>
<keyword evidence="6" id="KW-0121">Carboxypeptidase</keyword>
<keyword evidence="5" id="KW-0732">Signal</keyword>
<feature type="region of interest" description="Disordered" evidence="4">
    <location>
        <begin position="161"/>
        <end position="180"/>
    </location>
</feature>
<accession>A0A4Q7YQ94</accession>
<name>A0A4Q7YQ94_9BACT</name>
<dbReference type="InterPro" id="IPR013784">
    <property type="entry name" value="Carb-bd-like_fold"/>
</dbReference>
<evidence type="ECO:0000313" key="7">
    <source>
        <dbReference type="Proteomes" id="UP000292958"/>
    </source>
</evidence>
<dbReference type="Gene3D" id="2.60.40.1120">
    <property type="entry name" value="Carboxypeptidase-like, regulatory domain"/>
    <property type="match status" value="1"/>
</dbReference>
<dbReference type="SUPFAM" id="SSF49452">
    <property type="entry name" value="Starch-binding domain-like"/>
    <property type="match status" value="1"/>
</dbReference>
<dbReference type="Pfam" id="PF13620">
    <property type="entry name" value="CarboxypepD_reg"/>
    <property type="match status" value="1"/>
</dbReference>
<keyword evidence="7" id="KW-1185">Reference proteome</keyword>
<dbReference type="AlphaFoldDB" id="A0A4Q7YQ94"/>
<gene>
    <name evidence="6" type="ORF">BDD14_0389</name>
</gene>
<organism evidence="6 7">
    <name type="scientific">Edaphobacter modestus</name>
    <dbReference type="NCBI Taxonomy" id="388466"/>
    <lineage>
        <taxon>Bacteria</taxon>
        <taxon>Pseudomonadati</taxon>
        <taxon>Acidobacteriota</taxon>
        <taxon>Terriglobia</taxon>
        <taxon>Terriglobales</taxon>
        <taxon>Acidobacteriaceae</taxon>
        <taxon>Edaphobacter</taxon>
    </lineage>
</organism>
<dbReference type="Gene3D" id="2.40.170.20">
    <property type="entry name" value="TonB-dependent receptor, beta-barrel domain"/>
    <property type="match status" value="1"/>
</dbReference>
<proteinExistence type="predicted"/>
<feature type="compositionally biased region" description="Basic and acidic residues" evidence="4">
    <location>
        <begin position="164"/>
        <end position="173"/>
    </location>
</feature>
<keyword evidence="6" id="KW-0378">Hydrolase</keyword>
<dbReference type="EMBL" id="SHKW01000001">
    <property type="protein sequence ID" value="RZU39063.1"/>
    <property type="molecule type" value="Genomic_DNA"/>
</dbReference>
<dbReference type="GO" id="GO:0030246">
    <property type="term" value="F:carbohydrate binding"/>
    <property type="evidence" value="ECO:0007669"/>
    <property type="project" value="InterPro"/>
</dbReference>
<keyword evidence="3" id="KW-0998">Cell outer membrane</keyword>
<dbReference type="GO" id="GO:0004180">
    <property type="term" value="F:carboxypeptidase activity"/>
    <property type="evidence" value="ECO:0007669"/>
    <property type="project" value="UniProtKB-KW"/>
</dbReference>